<dbReference type="RefSeq" id="WP_345276459.1">
    <property type="nucleotide sequence ID" value="NZ_BAABJW010000002.1"/>
</dbReference>
<feature type="transmembrane region" description="Helical" evidence="2">
    <location>
        <begin position="538"/>
        <end position="557"/>
    </location>
</feature>
<keyword evidence="2" id="KW-0812">Transmembrane</keyword>
<protein>
    <submittedName>
        <fullName evidence="4">AarF/UbiB family protein</fullName>
    </submittedName>
</protein>
<reference evidence="5" key="1">
    <citation type="journal article" date="2019" name="Int. J. Syst. Evol. Microbiol.">
        <title>The Global Catalogue of Microorganisms (GCM) 10K type strain sequencing project: providing services to taxonomists for standard genome sequencing and annotation.</title>
        <authorList>
            <consortium name="The Broad Institute Genomics Platform"/>
            <consortium name="The Broad Institute Genome Sequencing Center for Infectious Disease"/>
            <person name="Wu L."/>
            <person name="Ma J."/>
        </authorList>
    </citation>
    <scope>NUCLEOTIDE SEQUENCE [LARGE SCALE GENOMIC DNA]</scope>
    <source>
        <strain evidence="5">JCM 18325</strain>
    </source>
</reference>
<keyword evidence="5" id="KW-1185">Reference proteome</keyword>
<evidence type="ECO:0000313" key="4">
    <source>
        <dbReference type="EMBL" id="GAA4810051.1"/>
    </source>
</evidence>
<name>A0ABP9CIM0_9FLAO</name>
<comment type="caution">
    <text evidence="4">The sequence shown here is derived from an EMBL/GenBank/DDBJ whole genome shotgun (WGS) entry which is preliminary data.</text>
</comment>
<evidence type="ECO:0000313" key="5">
    <source>
        <dbReference type="Proteomes" id="UP001501433"/>
    </source>
</evidence>
<dbReference type="Proteomes" id="UP001501433">
    <property type="component" value="Unassembled WGS sequence"/>
</dbReference>
<feature type="domain" description="ABC1 atypical kinase-like" evidence="3">
    <location>
        <begin position="101"/>
        <end position="349"/>
    </location>
</feature>
<keyword evidence="2" id="KW-0472">Membrane</keyword>
<organism evidence="4 5">
    <name type="scientific">Litoribaculum gwangyangense</name>
    <dbReference type="NCBI Taxonomy" id="1130722"/>
    <lineage>
        <taxon>Bacteria</taxon>
        <taxon>Pseudomonadati</taxon>
        <taxon>Bacteroidota</taxon>
        <taxon>Flavobacteriia</taxon>
        <taxon>Flavobacteriales</taxon>
        <taxon>Flavobacteriaceae</taxon>
        <taxon>Litoribaculum</taxon>
    </lineage>
</organism>
<feature type="transmembrane region" description="Helical" evidence="2">
    <location>
        <begin position="510"/>
        <end position="531"/>
    </location>
</feature>
<dbReference type="EMBL" id="BAABJW010000002">
    <property type="protein sequence ID" value="GAA4810051.1"/>
    <property type="molecule type" value="Genomic_DNA"/>
</dbReference>
<accession>A0ABP9CIM0</accession>
<dbReference type="SUPFAM" id="SSF56112">
    <property type="entry name" value="Protein kinase-like (PK-like)"/>
    <property type="match status" value="1"/>
</dbReference>
<dbReference type="Pfam" id="PF03109">
    <property type="entry name" value="ABC1"/>
    <property type="match status" value="1"/>
</dbReference>
<dbReference type="InterPro" id="IPR004147">
    <property type="entry name" value="ABC1_dom"/>
</dbReference>
<evidence type="ECO:0000256" key="2">
    <source>
        <dbReference type="SAM" id="Phobius"/>
    </source>
</evidence>
<gene>
    <name evidence="4" type="ORF">GCM10023330_16330</name>
</gene>
<dbReference type="PANTHER" id="PTHR10566">
    <property type="entry name" value="CHAPERONE-ACTIVITY OF BC1 COMPLEX CABC1 -RELATED"/>
    <property type="match status" value="1"/>
</dbReference>
<dbReference type="CDD" id="cd05121">
    <property type="entry name" value="ABC1_ADCK3-like"/>
    <property type="match status" value="1"/>
</dbReference>
<dbReference type="InterPro" id="IPR050154">
    <property type="entry name" value="UbiB_kinase"/>
</dbReference>
<evidence type="ECO:0000256" key="1">
    <source>
        <dbReference type="ARBA" id="ARBA00009670"/>
    </source>
</evidence>
<keyword evidence="2" id="KW-1133">Transmembrane helix</keyword>
<comment type="similarity">
    <text evidence="1">Belongs to the protein kinase superfamily. ADCK protein kinase family.</text>
</comment>
<evidence type="ECO:0000259" key="3">
    <source>
        <dbReference type="Pfam" id="PF03109"/>
    </source>
</evidence>
<dbReference type="InterPro" id="IPR011009">
    <property type="entry name" value="Kinase-like_dom_sf"/>
</dbReference>
<sequence length="567" mass="65345">MGLIIDIVKRFKSISRYNQILKVLMKYGFDDLVQYLEENKNYTFIQKLIPNSTKKRVSQYSKWAKMRLVCEELGPTFVKFGQILSNRPDLVPLELTFELEKLQDNVPPMSEVEAKKVVETELKNNVETLFAWFEPTPFASASMAQVHKVTLHSGKRVALKIQRAGIYDVIIEDIKVMYRIAHVLEKRIPSLKSFDPVGLVKNFEASILKELDFIHESINVQRFFNNLKKDQSLEQFAHSPRVYQEFTTSKVLALEFVSGIKIDRIEELKTKQIDTKVIARRLAISYFKQIFEYGFFHADPHPGNLLVLPNNHICYLDFGMMGSMLPRDISIFGKLFIAITNKDVKKIIRALQQLSNNAPILNRRDLEFDINEFVEKYYVRDVHENEMSTILLELKDIIVAHGLKVPTYFFLFARSLVTIEGVIEKLDPKLEQFEIVKPYLKSSATRKYNPLKMGKKIVNSLVELTDYLEEFPMDLKNAIRKINSGQIKVDLTHKGIDPMVHTLQRITKQLITAFIMVALIVGASLFIIFEIQPLWKGVSLLGVSSFSLALLLGFGMISNIKKGDYDY</sequence>
<proteinExistence type="inferred from homology"/>
<dbReference type="PANTHER" id="PTHR10566:SF113">
    <property type="entry name" value="PROTEIN ACTIVITY OF BC1 COMPLEX KINASE 7, CHLOROPLASTIC"/>
    <property type="match status" value="1"/>
</dbReference>